<feature type="domain" description="Tyr recombinase" evidence="6">
    <location>
        <begin position="172"/>
        <end position="361"/>
    </location>
</feature>
<dbReference type="InterPro" id="IPR010998">
    <property type="entry name" value="Integrase_recombinase_N"/>
</dbReference>
<dbReference type="InterPro" id="IPR044068">
    <property type="entry name" value="CB"/>
</dbReference>
<dbReference type="SUPFAM" id="SSF56349">
    <property type="entry name" value="DNA breaking-rejoining enzymes"/>
    <property type="match status" value="1"/>
</dbReference>
<dbReference type="PROSITE" id="PS51898">
    <property type="entry name" value="TYR_RECOMBINASE"/>
    <property type="match status" value="1"/>
</dbReference>
<dbReference type="CDD" id="cd01189">
    <property type="entry name" value="INT_ICEBs1_C_like"/>
    <property type="match status" value="1"/>
</dbReference>
<reference evidence="9" key="1">
    <citation type="journal article" date="2019" name="Int. J. Syst. Evol. Microbiol.">
        <title>The Global Catalogue of Microorganisms (GCM) 10K type strain sequencing project: providing services to taxonomists for standard genome sequencing and annotation.</title>
        <authorList>
            <consortium name="The Broad Institute Genomics Platform"/>
            <consortium name="The Broad Institute Genome Sequencing Center for Infectious Disease"/>
            <person name="Wu L."/>
            <person name="Ma J."/>
        </authorList>
    </citation>
    <scope>NUCLEOTIDE SEQUENCE [LARGE SCALE GENOMIC DNA]</scope>
    <source>
        <strain evidence="9">CGMCC 1.12859</strain>
    </source>
</reference>
<dbReference type="Gene3D" id="1.10.443.10">
    <property type="entry name" value="Intergrase catalytic core"/>
    <property type="match status" value="1"/>
</dbReference>
<evidence type="ECO:0000313" key="8">
    <source>
        <dbReference type="EMBL" id="MFC7183983.1"/>
    </source>
</evidence>
<evidence type="ECO:0000256" key="2">
    <source>
        <dbReference type="ARBA" id="ARBA00022908"/>
    </source>
</evidence>
<dbReference type="InterPro" id="IPR002104">
    <property type="entry name" value="Integrase_catalytic"/>
</dbReference>
<dbReference type="PROSITE" id="PS51900">
    <property type="entry name" value="CB"/>
    <property type="match status" value="1"/>
</dbReference>
<organism evidence="8 9">
    <name type="scientific">Kitasatospora paranensis</name>
    <dbReference type="NCBI Taxonomy" id="258053"/>
    <lineage>
        <taxon>Bacteria</taxon>
        <taxon>Bacillati</taxon>
        <taxon>Actinomycetota</taxon>
        <taxon>Actinomycetes</taxon>
        <taxon>Kitasatosporales</taxon>
        <taxon>Streptomycetaceae</taxon>
        <taxon>Kitasatospora</taxon>
    </lineage>
</organism>
<comment type="caution">
    <text evidence="8">The sequence shown here is derived from an EMBL/GenBank/DDBJ whole genome shotgun (WGS) entry which is preliminary data.</text>
</comment>
<dbReference type="PANTHER" id="PTHR30349">
    <property type="entry name" value="PHAGE INTEGRASE-RELATED"/>
    <property type="match status" value="1"/>
</dbReference>
<dbReference type="InterPro" id="IPR058717">
    <property type="entry name" value="Phage_L5_Integrase_N"/>
</dbReference>
<dbReference type="InterPro" id="IPR004107">
    <property type="entry name" value="Integrase_SAM-like_N"/>
</dbReference>
<evidence type="ECO:0000256" key="4">
    <source>
        <dbReference type="ARBA" id="ARBA00023172"/>
    </source>
</evidence>
<protein>
    <submittedName>
        <fullName evidence="8">Tyrosine-type recombinase/integrase</fullName>
    </submittedName>
</protein>
<dbReference type="InterPro" id="IPR050090">
    <property type="entry name" value="Tyrosine_recombinase_XerCD"/>
</dbReference>
<keyword evidence="2" id="KW-0229">DNA integration</keyword>
<evidence type="ECO:0000256" key="3">
    <source>
        <dbReference type="ARBA" id="ARBA00023125"/>
    </source>
</evidence>
<keyword evidence="9" id="KW-1185">Reference proteome</keyword>
<name>A0ABW2G9J1_9ACTN</name>
<dbReference type="InterPro" id="IPR013762">
    <property type="entry name" value="Integrase-like_cat_sf"/>
</dbReference>
<evidence type="ECO:0000256" key="5">
    <source>
        <dbReference type="PROSITE-ProRule" id="PRU01248"/>
    </source>
</evidence>
<dbReference type="Proteomes" id="UP001596435">
    <property type="component" value="Unassembled WGS sequence"/>
</dbReference>
<sequence length="388" mass="42782">MANSKGNRRRFGAVRRLPSGRWQARYRDPLTGQLRSADETYATKTDAEVALTVIEASIVTSKWTDPDAGAVNFGDFAATWLKDRKLEESTRERYATILRLHILPRLGSRSIAEITPPRVRSWRSGLLDAEVGEPSVVKAYQMLRAIMNTAVDDGLIQRNPCRIKGADAYDVPERPVLTVPEVFAVADAIGPRWRALVLVTAFTRLRFGELAALRRRDVDLEARLVRVRRNQAELNSGRLLDKAPKSAAGFRPVAFPAEIVPALAHHLEHFAGTGPDGHVFVGPRGGRLRRSNFRDDWVSARAKAGITGNVHFHDLRHTGNTLASQSGASTRELMTRMGHSTTRAALIYQHMTSERDRILADRMGEAVRQALGGQPLPGPSGTGVAQPD</sequence>
<evidence type="ECO:0000313" key="9">
    <source>
        <dbReference type="Proteomes" id="UP001596435"/>
    </source>
</evidence>
<dbReference type="RefSeq" id="WP_345707103.1">
    <property type="nucleotide sequence ID" value="NZ_BAABKV010000001.1"/>
</dbReference>
<comment type="similarity">
    <text evidence="1">Belongs to the 'phage' integrase family.</text>
</comment>
<dbReference type="Pfam" id="PF00589">
    <property type="entry name" value="Phage_integrase"/>
    <property type="match status" value="1"/>
</dbReference>
<evidence type="ECO:0000256" key="1">
    <source>
        <dbReference type="ARBA" id="ARBA00008857"/>
    </source>
</evidence>
<dbReference type="PANTHER" id="PTHR30349:SF64">
    <property type="entry name" value="PROPHAGE INTEGRASE INTD-RELATED"/>
    <property type="match status" value="1"/>
</dbReference>
<evidence type="ECO:0000259" key="7">
    <source>
        <dbReference type="PROSITE" id="PS51900"/>
    </source>
</evidence>
<dbReference type="Pfam" id="PF26003">
    <property type="entry name" value="Integrase_N_phage"/>
    <property type="match status" value="1"/>
</dbReference>
<gene>
    <name evidence="8" type="ORF">ACFQMG_30990</name>
</gene>
<keyword evidence="3 5" id="KW-0238">DNA-binding</keyword>
<dbReference type="Gene3D" id="1.10.150.130">
    <property type="match status" value="1"/>
</dbReference>
<dbReference type="EMBL" id="JBHTAJ010000084">
    <property type="protein sequence ID" value="MFC7183983.1"/>
    <property type="molecule type" value="Genomic_DNA"/>
</dbReference>
<dbReference type="Pfam" id="PF14659">
    <property type="entry name" value="Phage_int_SAM_3"/>
    <property type="match status" value="1"/>
</dbReference>
<keyword evidence="4" id="KW-0233">DNA recombination</keyword>
<evidence type="ECO:0000259" key="6">
    <source>
        <dbReference type="PROSITE" id="PS51898"/>
    </source>
</evidence>
<feature type="domain" description="Core-binding (CB)" evidence="7">
    <location>
        <begin position="71"/>
        <end position="151"/>
    </location>
</feature>
<accession>A0ABW2G9J1</accession>
<dbReference type="InterPro" id="IPR011010">
    <property type="entry name" value="DNA_brk_join_enz"/>
</dbReference>
<proteinExistence type="inferred from homology"/>